<dbReference type="RefSeq" id="WP_110780097.1">
    <property type="nucleotide sequence ID" value="NZ_QJTI01000004.1"/>
</dbReference>
<dbReference type="EMBL" id="QJTI01000004">
    <property type="protein sequence ID" value="PYF04146.1"/>
    <property type="molecule type" value="Genomic_DNA"/>
</dbReference>
<keyword evidence="4" id="KW-1185">Reference proteome</keyword>
<feature type="region of interest" description="Disordered" evidence="1">
    <location>
        <begin position="236"/>
        <end position="255"/>
    </location>
</feature>
<dbReference type="OrthoDB" id="9816009at2"/>
<dbReference type="InterPro" id="IPR011990">
    <property type="entry name" value="TPR-like_helical_dom_sf"/>
</dbReference>
<feature type="signal peptide" evidence="2">
    <location>
        <begin position="1"/>
        <end position="21"/>
    </location>
</feature>
<organism evidence="3 4">
    <name type="scientific">Rhodopseudomonas faecalis</name>
    <dbReference type="NCBI Taxonomy" id="99655"/>
    <lineage>
        <taxon>Bacteria</taxon>
        <taxon>Pseudomonadati</taxon>
        <taxon>Pseudomonadota</taxon>
        <taxon>Alphaproteobacteria</taxon>
        <taxon>Hyphomicrobiales</taxon>
        <taxon>Nitrobacteraceae</taxon>
        <taxon>Rhodopseudomonas</taxon>
    </lineage>
</organism>
<evidence type="ECO:0000256" key="1">
    <source>
        <dbReference type="SAM" id="MobiDB-lite"/>
    </source>
</evidence>
<protein>
    <recommendedName>
        <fullName evidence="5">Sel1 repeat-containing protein</fullName>
    </recommendedName>
</protein>
<name>A0A318THE6_9BRAD</name>
<feature type="chain" id="PRO_5016248539" description="Sel1 repeat-containing protein" evidence="2">
    <location>
        <begin position="22"/>
        <end position="464"/>
    </location>
</feature>
<sequence>MIAKLLLQAVIISLLISSASAFEDADCASSKSVDIVNIQEPIKNIDDYTPARGRALQRAYQEAAARVTGLWVESSSRSETDIQQNLAYQSFNQLDKSELAGFVRPTVTDDSVKKIGDHDAVSLSLTVVVCVPKPDFLAKWRQAKAERERKPPQPVDPQHVEWFDAKSGEPLVWFWKGKNQPYSFFDNKGFHPKNGERLQPVTSKVREEWQAEEARRAQEVREQEERERLARLAKEEEEALRRKRDEEQRARLSRAPELCNQLAGNPYDTARPKEVGSASYDSLRADPLPAIEACTTAVQRHSSDPRYRYQLARAYQIREPIKALALLKRLTAERYAAAFDNYGWLLYSDRIGAPNIPAAVAAFRTGIQLGDPDSMNSLANLMIQGRVAERSPGEIERLLQRASQLGHAIAEARLSKYQEDQRARREQQIRDEQARRDQQIRDEQTRAMMFEMFKGVVQGIPRRY</sequence>
<dbReference type="Proteomes" id="UP000248148">
    <property type="component" value="Unassembled WGS sequence"/>
</dbReference>
<feature type="compositionally biased region" description="Basic and acidic residues" evidence="1">
    <location>
        <begin position="236"/>
        <end position="250"/>
    </location>
</feature>
<dbReference type="Gene3D" id="1.25.40.10">
    <property type="entry name" value="Tetratricopeptide repeat domain"/>
    <property type="match status" value="1"/>
</dbReference>
<dbReference type="SUPFAM" id="SSF81901">
    <property type="entry name" value="HCP-like"/>
    <property type="match status" value="1"/>
</dbReference>
<reference evidence="3 4" key="1">
    <citation type="submission" date="2018-06" db="EMBL/GenBank/DDBJ databases">
        <title>Genomic Encyclopedia of Archaeal and Bacterial Type Strains, Phase II (KMG-II): from individual species to whole genera.</title>
        <authorList>
            <person name="Goeker M."/>
        </authorList>
    </citation>
    <scope>NUCLEOTIDE SEQUENCE [LARGE SCALE GENOMIC DNA]</scope>
    <source>
        <strain evidence="3 4">JCM 11668</strain>
    </source>
</reference>
<feature type="region of interest" description="Disordered" evidence="1">
    <location>
        <begin position="416"/>
        <end position="439"/>
    </location>
</feature>
<evidence type="ECO:0008006" key="5">
    <source>
        <dbReference type="Google" id="ProtNLM"/>
    </source>
</evidence>
<evidence type="ECO:0000313" key="4">
    <source>
        <dbReference type="Proteomes" id="UP000248148"/>
    </source>
</evidence>
<keyword evidence="2" id="KW-0732">Signal</keyword>
<gene>
    <name evidence="3" type="ORF">BJ122_104125</name>
</gene>
<proteinExistence type="predicted"/>
<accession>A0A318THE6</accession>
<evidence type="ECO:0000313" key="3">
    <source>
        <dbReference type="EMBL" id="PYF04146.1"/>
    </source>
</evidence>
<comment type="caution">
    <text evidence="3">The sequence shown here is derived from an EMBL/GenBank/DDBJ whole genome shotgun (WGS) entry which is preliminary data.</text>
</comment>
<evidence type="ECO:0000256" key="2">
    <source>
        <dbReference type="SAM" id="SignalP"/>
    </source>
</evidence>
<dbReference type="AlphaFoldDB" id="A0A318THE6"/>